<dbReference type="InterPro" id="IPR035965">
    <property type="entry name" value="PAS-like_dom_sf"/>
</dbReference>
<dbReference type="PANTHER" id="PTHR44757:SF2">
    <property type="entry name" value="BIOFILM ARCHITECTURE MAINTENANCE PROTEIN MBAA"/>
    <property type="match status" value="1"/>
</dbReference>
<evidence type="ECO:0000313" key="4">
    <source>
        <dbReference type="Proteomes" id="UP000011528"/>
    </source>
</evidence>
<sequence>MTRTLPVLAFVVDSQGVFKEIIANGYTDDFLFDEPSAVLGNSITTLFAAEQTELFAENIDQALQTGAVQEFEYSLPIDGKNRPFAGYMAPIEEDTEEELVIWIAEDITERRERNRELERHEVFLESIREEVLVTDTDLTITYDSAAAPKLYGYEQGERVGDHILQYVHPDDIDRVKTHFESQINGSGSPQPIEKTGLTRSQKSMKTF</sequence>
<dbReference type="InterPro" id="IPR013656">
    <property type="entry name" value="PAS_4"/>
</dbReference>
<evidence type="ECO:0000313" key="3">
    <source>
        <dbReference type="EMBL" id="EMA72606.1"/>
    </source>
</evidence>
<proteinExistence type="predicted"/>
<evidence type="ECO:0000259" key="2">
    <source>
        <dbReference type="PROSITE" id="PS50112"/>
    </source>
</evidence>
<dbReference type="InterPro" id="IPR013767">
    <property type="entry name" value="PAS_fold"/>
</dbReference>
<dbReference type="SUPFAM" id="SSF55785">
    <property type="entry name" value="PYP-like sensor domain (PAS domain)"/>
    <property type="match status" value="2"/>
</dbReference>
<feature type="compositionally biased region" description="Polar residues" evidence="1">
    <location>
        <begin position="197"/>
        <end position="207"/>
    </location>
</feature>
<dbReference type="EMBL" id="AOJJ01000024">
    <property type="protein sequence ID" value="EMA72606.1"/>
    <property type="molecule type" value="Genomic_DNA"/>
</dbReference>
<evidence type="ECO:0000256" key="1">
    <source>
        <dbReference type="SAM" id="MobiDB-lite"/>
    </source>
</evidence>
<feature type="region of interest" description="Disordered" evidence="1">
    <location>
        <begin position="181"/>
        <end position="207"/>
    </location>
</feature>
<dbReference type="InterPro" id="IPR000014">
    <property type="entry name" value="PAS"/>
</dbReference>
<dbReference type="GO" id="GO:0006355">
    <property type="term" value="P:regulation of DNA-templated transcription"/>
    <property type="evidence" value="ECO:0007669"/>
    <property type="project" value="InterPro"/>
</dbReference>
<protein>
    <submittedName>
        <fullName evidence="3">Sensory box protein</fullName>
    </submittedName>
</protein>
<reference evidence="3 4" key="1">
    <citation type="journal article" date="2014" name="PLoS Genet.">
        <title>Phylogenetically driven sequencing of extremely halophilic archaea reveals strategies for static and dynamic osmo-response.</title>
        <authorList>
            <person name="Becker E.A."/>
            <person name="Seitzer P.M."/>
            <person name="Tritt A."/>
            <person name="Larsen D."/>
            <person name="Krusor M."/>
            <person name="Yao A.I."/>
            <person name="Wu D."/>
            <person name="Madern D."/>
            <person name="Eisen J.A."/>
            <person name="Darling A.E."/>
            <person name="Facciotti M.T."/>
        </authorList>
    </citation>
    <scope>NUCLEOTIDE SEQUENCE [LARGE SCALE GENOMIC DNA]</scope>
    <source>
        <strain evidence="3 4">JCM 13916</strain>
    </source>
</reference>
<dbReference type="PROSITE" id="PS50112">
    <property type="entry name" value="PAS"/>
    <property type="match status" value="1"/>
</dbReference>
<dbReference type="Pfam" id="PF00989">
    <property type="entry name" value="PAS"/>
    <property type="match status" value="1"/>
</dbReference>
<feature type="domain" description="PAS" evidence="2">
    <location>
        <begin position="116"/>
        <end position="186"/>
    </location>
</feature>
<accession>M0PRN3</accession>
<dbReference type="Gene3D" id="3.30.450.20">
    <property type="entry name" value="PAS domain"/>
    <property type="match status" value="2"/>
</dbReference>
<comment type="caution">
    <text evidence="3">The sequence shown here is derived from an EMBL/GenBank/DDBJ whole genome shotgun (WGS) entry which is preliminary data.</text>
</comment>
<dbReference type="SMART" id="SM00091">
    <property type="entry name" value="PAS"/>
    <property type="match status" value="1"/>
</dbReference>
<organism evidence="3 4">
    <name type="scientific">Halorubrum distributum JCM 13916</name>
    <dbReference type="NCBI Taxonomy" id="1230455"/>
    <lineage>
        <taxon>Archaea</taxon>
        <taxon>Methanobacteriati</taxon>
        <taxon>Methanobacteriota</taxon>
        <taxon>Stenosarchaea group</taxon>
        <taxon>Halobacteria</taxon>
        <taxon>Halobacteriales</taxon>
        <taxon>Haloferacaceae</taxon>
        <taxon>Halorubrum</taxon>
        <taxon>Halorubrum distributum group</taxon>
    </lineage>
</organism>
<dbReference type="NCBIfam" id="TIGR00229">
    <property type="entry name" value="sensory_box"/>
    <property type="match status" value="2"/>
</dbReference>
<name>M0PRN3_9EURY</name>
<dbReference type="InterPro" id="IPR052155">
    <property type="entry name" value="Biofilm_reg_signaling"/>
</dbReference>
<dbReference type="STRING" id="1230455.C462_00998"/>
<dbReference type="AlphaFoldDB" id="M0PRN3"/>
<dbReference type="Pfam" id="PF08448">
    <property type="entry name" value="PAS_4"/>
    <property type="match status" value="1"/>
</dbReference>
<gene>
    <name evidence="3" type="ORF">C462_00998</name>
</gene>
<dbReference type="CDD" id="cd00130">
    <property type="entry name" value="PAS"/>
    <property type="match status" value="2"/>
</dbReference>
<dbReference type="PANTHER" id="PTHR44757">
    <property type="entry name" value="DIGUANYLATE CYCLASE DGCP"/>
    <property type="match status" value="1"/>
</dbReference>
<dbReference type="Proteomes" id="UP000011528">
    <property type="component" value="Unassembled WGS sequence"/>
</dbReference>